<feature type="domain" description="N-acetyltransferase" evidence="3">
    <location>
        <begin position="3"/>
        <end position="152"/>
    </location>
</feature>
<evidence type="ECO:0000256" key="1">
    <source>
        <dbReference type="ARBA" id="ARBA00022679"/>
    </source>
</evidence>
<dbReference type="PANTHER" id="PTHR43800:SF1">
    <property type="entry name" value="PEPTIDYL-LYSINE N-ACETYLTRANSFERASE YJAB"/>
    <property type="match status" value="1"/>
</dbReference>
<organism evidence="4 5">
    <name type="scientific">Chromobacterium piscinae</name>
    <dbReference type="NCBI Taxonomy" id="686831"/>
    <lineage>
        <taxon>Bacteria</taxon>
        <taxon>Pseudomonadati</taxon>
        <taxon>Pseudomonadota</taxon>
        <taxon>Betaproteobacteria</taxon>
        <taxon>Neisseriales</taxon>
        <taxon>Chromobacteriaceae</taxon>
        <taxon>Chromobacterium</taxon>
    </lineage>
</organism>
<dbReference type="CDD" id="cd04301">
    <property type="entry name" value="NAT_SF"/>
    <property type="match status" value="1"/>
</dbReference>
<dbReference type="EC" id="2.3.1.-" evidence="4"/>
<comment type="caution">
    <text evidence="4">The sequence shown here is derived from an EMBL/GenBank/DDBJ whole genome shotgun (WGS) entry which is preliminary data.</text>
</comment>
<dbReference type="Gene3D" id="3.40.630.30">
    <property type="match status" value="1"/>
</dbReference>
<protein>
    <submittedName>
        <fullName evidence="4">GNAT family N-acetyltransferase</fullName>
        <ecNumber evidence="4">2.3.1.-</ecNumber>
    </submittedName>
</protein>
<name>A0ABV0H7C7_9NEIS</name>
<dbReference type="PANTHER" id="PTHR43800">
    <property type="entry name" value="PEPTIDYL-LYSINE N-ACETYLTRANSFERASE YJAB"/>
    <property type="match status" value="1"/>
</dbReference>
<evidence type="ECO:0000256" key="2">
    <source>
        <dbReference type="ARBA" id="ARBA00023315"/>
    </source>
</evidence>
<reference evidence="4 5" key="1">
    <citation type="submission" date="2024-05" db="EMBL/GenBank/DDBJ databases">
        <authorList>
            <person name="De Oliveira J.P."/>
            <person name="Noriler S.A."/>
            <person name="De Oliveira A.G."/>
            <person name="Sipoli D.S."/>
        </authorList>
    </citation>
    <scope>NUCLEOTIDE SEQUENCE [LARGE SCALE GENOMIC DNA]</scope>
    <source>
        <strain evidence="4 5">LABIM186</strain>
    </source>
</reference>
<keyword evidence="2 4" id="KW-0012">Acyltransferase</keyword>
<dbReference type="PROSITE" id="PS51186">
    <property type="entry name" value="GNAT"/>
    <property type="match status" value="1"/>
</dbReference>
<evidence type="ECO:0000313" key="4">
    <source>
        <dbReference type="EMBL" id="MEO3955983.1"/>
    </source>
</evidence>
<dbReference type="SUPFAM" id="SSF55729">
    <property type="entry name" value="Acyl-CoA N-acyltransferases (Nat)"/>
    <property type="match status" value="1"/>
</dbReference>
<dbReference type="Pfam" id="PF13508">
    <property type="entry name" value="Acetyltransf_7"/>
    <property type="match status" value="1"/>
</dbReference>
<dbReference type="RefSeq" id="WP_166439047.1">
    <property type="nucleotide sequence ID" value="NZ_JBDJHV010000006.1"/>
</dbReference>
<dbReference type="GO" id="GO:0016746">
    <property type="term" value="F:acyltransferase activity"/>
    <property type="evidence" value="ECO:0007669"/>
    <property type="project" value="UniProtKB-KW"/>
</dbReference>
<dbReference type="EMBL" id="JBDQQU010000017">
    <property type="protein sequence ID" value="MEO3955983.1"/>
    <property type="molecule type" value="Genomic_DNA"/>
</dbReference>
<keyword evidence="5" id="KW-1185">Reference proteome</keyword>
<sequence length="152" mass="16561">MSIIIDAPAPADYSDMLQLWERSVRATHHFLGEDDIAEIRPEVMAAFEAAASIGLALRVARNDEGGVAGFAGTMDGKLEMLFIDPASRGRGLGRALLEHAVDALSACKVDANEDNPEALAFYRRMGFEVRGRSARDGAGRPFPLLHLEKRPR</sequence>
<dbReference type="Proteomes" id="UP001438292">
    <property type="component" value="Unassembled WGS sequence"/>
</dbReference>
<evidence type="ECO:0000259" key="3">
    <source>
        <dbReference type="PROSITE" id="PS51186"/>
    </source>
</evidence>
<keyword evidence="1 4" id="KW-0808">Transferase</keyword>
<evidence type="ECO:0000313" key="5">
    <source>
        <dbReference type="Proteomes" id="UP001438292"/>
    </source>
</evidence>
<proteinExistence type="predicted"/>
<dbReference type="InterPro" id="IPR016181">
    <property type="entry name" value="Acyl_CoA_acyltransferase"/>
</dbReference>
<accession>A0ABV0H7C7</accession>
<dbReference type="InterPro" id="IPR000182">
    <property type="entry name" value="GNAT_dom"/>
</dbReference>
<gene>
    <name evidence="4" type="ORF">ABH309_16160</name>
</gene>